<feature type="binding site" evidence="5">
    <location>
        <position position="155"/>
    </location>
    <ligand>
        <name>Mg(2+)</name>
        <dbReference type="ChEBI" id="CHEBI:18420"/>
        <label>1</label>
    </ligand>
</feature>
<evidence type="ECO:0000313" key="6">
    <source>
        <dbReference type="EMBL" id="SHM08679.1"/>
    </source>
</evidence>
<reference evidence="6 7" key="1">
    <citation type="submission" date="2016-11" db="EMBL/GenBank/DDBJ databases">
        <authorList>
            <person name="Jaros S."/>
            <person name="Januszkiewicz K."/>
            <person name="Wedrychowicz H."/>
        </authorList>
    </citation>
    <scope>NUCLEOTIDE SEQUENCE [LARGE SCALE GENOMIC DNA]</scope>
    <source>
        <strain evidence="6 7">ACAM 12</strain>
    </source>
</reference>
<dbReference type="STRING" id="29571.SAMN05878437_1149"/>
<dbReference type="InterPro" id="IPR008162">
    <property type="entry name" value="Pyrophosphatase"/>
</dbReference>
<feature type="binding site" evidence="5">
    <location>
        <position position="118"/>
    </location>
    <ligand>
        <name>Mg(2+)</name>
        <dbReference type="ChEBI" id="CHEBI:18420"/>
        <label>1</label>
    </ligand>
</feature>
<evidence type="ECO:0000256" key="1">
    <source>
        <dbReference type="ARBA" id="ARBA00001946"/>
    </source>
</evidence>
<gene>
    <name evidence="5" type="primary">ppa</name>
    <name evidence="6" type="ORF">SAMN05878437_1149</name>
</gene>
<dbReference type="HAMAP" id="MF_00209">
    <property type="entry name" value="Inorganic_PPase"/>
    <property type="match status" value="1"/>
</dbReference>
<comment type="catalytic activity">
    <reaction evidence="5">
        <text>diphosphate + H2O = 2 phosphate + H(+)</text>
        <dbReference type="Rhea" id="RHEA:24576"/>
        <dbReference type="ChEBI" id="CHEBI:15377"/>
        <dbReference type="ChEBI" id="CHEBI:15378"/>
        <dbReference type="ChEBI" id="CHEBI:33019"/>
        <dbReference type="ChEBI" id="CHEBI:43474"/>
        <dbReference type="EC" id="3.6.1.1"/>
    </reaction>
</comment>
<dbReference type="GO" id="GO:0006796">
    <property type="term" value="P:phosphate-containing compound metabolic process"/>
    <property type="evidence" value="ECO:0007669"/>
    <property type="project" value="InterPro"/>
</dbReference>
<evidence type="ECO:0000313" key="7">
    <source>
        <dbReference type="Proteomes" id="UP000190911"/>
    </source>
</evidence>
<dbReference type="CDD" id="cd00412">
    <property type="entry name" value="pyrophosphatase"/>
    <property type="match status" value="1"/>
</dbReference>
<dbReference type="Proteomes" id="UP000190911">
    <property type="component" value="Chromosome I"/>
</dbReference>
<feature type="binding site" evidence="5">
    <location>
        <position position="194"/>
    </location>
    <ligand>
        <name>substrate</name>
    </ligand>
</feature>
<comment type="cofactor">
    <cofactor evidence="1 5">
        <name>Mg(2+)</name>
        <dbReference type="ChEBI" id="CHEBI:18420"/>
    </cofactor>
</comment>
<organism evidence="6 7">
    <name type="scientific">Vreelandella subglaciescola</name>
    <dbReference type="NCBI Taxonomy" id="29571"/>
    <lineage>
        <taxon>Bacteria</taxon>
        <taxon>Pseudomonadati</taxon>
        <taxon>Pseudomonadota</taxon>
        <taxon>Gammaproteobacteria</taxon>
        <taxon>Oceanospirillales</taxon>
        <taxon>Halomonadaceae</taxon>
        <taxon>Vreelandella</taxon>
    </lineage>
</organism>
<feature type="binding site" evidence="5">
    <location>
        <position position="82"/>
    </location>
    <ligand>
        <name>substrate</name>
    </ligand>
</feature>
<dbReference type="EMBL" id="LT670847">
    <property type="protein sequence ID" value="SHM08679.1"/>
    <property type="molecule type" value="Genomic_DNA"/>
</dbReference>
<keyword evidence="5" id="KW-0963">Cytoplasm</keyword>
<dbReference type="InParanoid" id="A0A1M7FYH4"/>
<dbReference type="PANTHER" id="PTHR10286">
    <property type="entry name" value="INORGANIC PYROPHOSPHATASE"/>
    <property type="match status" value="1"/>
</dbReference>
<comment type="subcellular location">
    <subcellularLocation>
        <location evidence="5">Cytoplasm</location>
    </subcellularLocation>
</comment>
<sequence>MVYQAWLIRQPRTAGVPVSREPAVIRASWHAVNVSRRTLPPAAGLLAASAAHAQNVFDYPQTDDAPDTFHVVNEIPAGSFTKYEINADNGQLIVDRYVSMPVRYPANYGSITSSTGGDNDPLDALVITRDAIYPGAVIKARAIGVLRMIDDGEADDKIIAVPASDVDPTYADIKEMADLPKMDAERLNAFFRVYKNLPDGGDIQLDGFGDASDAREILTQAFDAYAKEHGE</sequence>
<dbReference type="InterPro" id="IPR036649">
    <property type="entry name" value="Pyrophosphatase_sf"/>
</dbReference>
<evidence type="ECO:0000256" key="5">
    <source>
        <dbReference type="HAMAP-Rule" id="MF_00209"/>
    </source>
</evidence>
<comment type="function">
    <text evidence="5">Catalyzes the hydrolysis of inorganic pyrophosphate (PPi) forming two phosphate ions.</text>
</comment>
<keyword evidence="7" id="KW-1185">Reference proteome</keyword>
<feature type="binding site" evidence="5">
    <location>
        <position position="108"/>
    </location>
    <ligand>
        <name>substrate</name>
    </ligand>
</feature>
<comment type="subunit">
    <text evidence="5">Homohexamer.</text>
</comment>
<keyword evidence="2 5" id="KW-0479">Metal-binding</keyword>
<keyword evidence="3 5" id="KW-0378">Hydrolase</keyword>
<keyword evidence="4 5" id="KW-0460">Magnesium</keyword>
<feature type="binding site" evidence="5">
    <location>
        <position position="123"/>
    </location>
    <ligand>
        <name>Mg(2+)</name>
        <dbReference type="ChEBI" id="CHEBI:18420"/>
        <label>1</label>
    </ligand>
</feature>
<feature type="binding site" evidence="5">
    <location>
        <position position="123"/>
    </location>
    <ligand>
        <name>Mg(2+)</name>
        <dbReference type="ChEBI" id="CHEBI:18420"/>
        <label>2</label>
    </ligand>
</feature>
<evidence type="ECO:0000256" key="2">
    <source>
        <dbReference type="ARBA" id="ARBA00022723"/>
    </source>
</evidence>
<dbReference type="GO" id="GO:0005737">
    <property type="term" value="C:cytoplasm"/>
    <property type="evidence" value="ECO:0007669"/>
    <property type="project" value="UniProtKB-SubCell"/>
</dbReference>
<dbReference type="PROSITE" id="PS00387">
    <property type="entry name" value="PPASE"/>
    <property type="match status" value="1"/>
</dbReference>
<feature type="binding site" evidence="5">
    <location>
        <position position="96"/>
    </location>
    <ligand>
        <name>substrate</name>
    </ligand>
</feature>
<accession>A0A1M7FYH4</accession>
<dbReference type="Gene3D" id="3.90.80.10">
    <property type="entry name" value="Inorganic pyrophosphatase"/>
    <property type="match status" value="1"/>
</dbReference>
<protein>
    <recommendedName>
        <fullName evidence="5">Inorganic pyrophosphatase</fullName>
        <ecNumber evidence="5">3.6.1.1</ecNumber>
    </recommendedName>
    <alternativeName>
        <fullName evidence="5">Pyrophosphate phospho-hydrolase</fullName>
        <shortName evidence="5">PPase</shortName>
    </alternativeName>
</protein>
<dbReference type="EC" id="3.6.1.1" evidence="5"/>
<proteinExistence type="inferred from homology"/>
<evidence type="ECO:0000256" key="3">
    <source>
        <dbReference type="ARBA" id="ARBA00022801"/>
    </source>
</evidence>
<dbReference type="GO" id="GO:0004427">
    <property type="term" value="F:inorganic diphosphate phosphatase activity"/>
    <property type="evidence" value="ECO:0007669"/>
    <property type="project" value="UniProtKB-UniRule"/>
</dbReference>
<dbReference type="SUPFAM" id="SSF50324">
    <property type="entry name" value="Inorganic pyrophosphatase"/>
    <property type="match status" value="1"/>
</dbReference>
<name>A0A1M7FYH4_9GAMM</name>
<evidence type="ECO:0000256" key="4">
    <source>
        <dbReference type="ARBA" id="ARBA00022842"/>
    </source>
</evidence>
<comment type="similarity">
    <text evidence="5">Belongs to the PPase family.</text>
</comment>
<dbReference type="OrthoDB" id="5187599at2"/>
<dbReference type="AlphaFoldDB" id="A0A1M7FYH4"/>
<dbReference type="GO" id="GO:0000287">
    <property type="term" value="F:magnesium ion binding"/>
    <property type="evidence" value="ECO:0007669"/>
    <property type="project" value="UniProtKB-UniRule"/>
</dbReference>
<dbReference type="Pfam" id="PF00719">
    <property type="entry name" value="Pyrophosphatase"/>
    <property type="match status" value="1"/>
</dbReference>